<dbReference type="NCBIfam" id="TIGR01498">
    <property type="entry name" value="folK"/>
    <property type="match status" value="1"/>
</dbReference>
<evidence type="ECO:0000313" key="11">
    <source>
        <dbReference type="EMBL" id="MCT2043583.1"/>
    </source>
</evidence>
<dbReference type="SUPFAM" id="SSF55083">
    <property type="entry name" value="6-hydroxymethyl-7,8-dihydropterin pyrophosphokinase, HPPK"/>
    <property type="match status" value="1"/>
</dbReference>
<dbReference type="RefSeq" id="WP_260104680.1">
    <property type="nucleotide sequence ID" value="NZ_JALXSQ010000056.1"/>
</dbReference>
<keyword evidence="8" id="KW-0289">Folate biosynthesis</keyword>
<dbReference type="InterPro" id="IPR035907">
    <property type="entry name" value="Hppk_sf"/>
</dbReference>
<dbReference type="Proteomes" id="UP001525379">
    <property type="component" value="Unassembled WGS sequence"/>
</dbReference>
<comment type="pathway">
    <text evidence="2">Cofactor biosynthesis; tetrahydrofolate biosynthesis; 2-amino-4-hydroxy-6-hydroxymethyl-7,8-dihydropteridine diphosphate from 7,8-dihydroneopterin triphosphate: step 4/4.</text>
</comment>
<evidence type="ECO:0000256" key="8">
    <source>
        <dbReference type="ARBA" id="ARBA00022909"/>
    </source>
</evidence>
<dbReference type="EMBL" id="JALXSQ010000056">
    <property type="protein sequence ID" value="MCT2043583.1"/>
    <property type="molecule type" value="Genomic_DNA"/>
</dbReference>
<keyword evidence="4 11" id="KW-0808">Transferase</keyword>
<evidence type="ECO:0000256" key="1">
    <source>
        <dbReference type="ARBA" id="ARBA00000198"/>
    </source>
</evidence>
<comment type="caution">
    <text evidence="11">The sequence shown here is derived from an EMBL/GenBank/DDBJ whole genome shotgun (WGS) entry which is preliminary data.</text>
</comment>
<gene>
    <name evidence="11" type="primary">folK</name>
    <name evidence="11" type="ORF">M3D15_09640</name>
</gene>
<dbReference type="PANTHER" id="PTHR43071:SF1">
    <property type="entry name" value="2-AMINO-4-HYDROXY-6-HYDROXYMETHYLDIHYDROPTERIDINE PYROPHOSPHOKINASE"/>
    <property type="match status" value="1"/>
</dbReference>
<name>A0ABT2HZ38_9MICO</name>
<dbReference type="EC" id="2.7.6.3" evidence="3"/>
<dbReference type="GO" id="GO:0003848">
    <property type="term" value="F:2-amino-4-hydroxy-6-hydroxymethyldihydropteridine diphosphokinase activity"/>
    <property type="evidence" value="ECO:0007669"/>
    <property type="project" value="UniProtKB-EC"/>
</dbReference>
<keyword evidence="7" id="KW-0067">ATP-binding</keyword>
<keyword evidence="5" id="KW-0547">Nucleotide-binding</keyword>
<protein>
    <recommendedName>
        <fullName evidence="3">2-amino-4-hydroxy-6-hydroxymethyldihydropteridine diphosphokinase</fullName>
        <ecNumber evidence="3">2.7.6.3</ecNumber>
    </recommendedName>
</protein>
<evidence type="ECO:0000256" key="2">
    <source>
        <dbReference type="ARBA" id="ARBA00005051"/>
    </source>
</evidence>
<evidence type="ECO:0000259" key="10">
    <source>
        <dbReference type="Pfam" id="PF01288"/>
    </source>
</evidence>
<sequence>MTRTAIIALGSNLGERMRHLREAVAAVDSIPGVHVRAASRIYETPALTLEGVKEDAPRYLNAAIQVALDETVTSRELLNELRAIEDEAGRQRTIRWGDRTLDLDIIVVAGETMHDRELVIPHPRAHERAFVLAPWLDLEPEAVLADHGPIAELREQAGDRVDAVAEPSSIWPAEPATADSAAGTHETGALRA</sequence>
<evidence type="ECO:0000256" key="4">
    <source>
        <dbReference type="ARBA" id="ARBA00022679"/>
    </source>
</evidence>
<evidence type="ECO:0000313" key="12">
    <source>
        <dbReference type="Proteomes" id="UP001525379"/>
    </source>
</evidence>
<evidence type="ECO:0000256" key="5">
    <source>
        <dbReference type="ARBA" id="ARBA00022741"/>
    </source>
</evidence>
<feature type="region of interest" description="Disordered" evidence="9">
    <location>
        <begin position="170"/>
        <end position="192"/>
    </location>
</feature>
<accession>A0ABT2HZ38</accession>
<dbReference type="Gene3D" id="3.30.70.560">
    <property type="entry name" value="7,8-Dihydro-6-hydroxymethylpterin-pyrophosphokinase HPPK"/>
    <property type="match status" value="1"/>
</dbReference>
<evidence type="ECO:0000256" key="9">
    <source>
        <dbReference type="SAM" id="MobiDB-lite"/>
    </source>
</evidence>
<proteinExistence type="predicted"/>
<evidence type="ECO:0000256" key="3">
    <source>
        <dbReference type="ARBA" id="ARBA00013253"/>
    </source>
</evidence>
<dbReference type="InterPro" id="IPR000550">
    <property type="entry name" value="Hppk"/>
</dbReference>
<reference evidence="11 12" key="1">
    <citation type="submission" date="2022-04" db="EMBL/GenBank/DDBJ databases">
        <title>Human microbiome associated bacterial genomes.</title>
        <authorList>
            <person name="Sandstrom S."/>
            <person name="Salamzade R."/>
            <person name="Kalan L.R."/>
        </authorList>
    </citation>
    <scope>NUCLEOTIDE SEQUENCE [LARGE SCALE GENOMIC DNA]</scope>
    <source>
        <strain evidence="12">p3-SID1799</strain>
    </source>
</reference>
<dbReference type="CDD" id="cd00483">
    <property type="entry name" value="HPPK"/>
    <property type="match status" value="1"/>
</dbReference>
<keyword evidence="12" id="KW-1185">Reference proteome</keyword>
<dbReference type="PANTHER" id="PTHR43071">
    <property type="entry name" value="2-AMINO-4-HYDROXY-6-HYDROXYMETHYLDIHYDROPTERIDINE PYROPHOSPHOKINASE"/>
    <property type="match status" value="1"/>
</dbReference>
<organism evidence="11 12">
    <name type="scientific">Pseudoclavibacter albus</name>
    <dbReference type="NCBI Taxonomy" id="272241"/>
    <lineage>
        <taxon>Bacteria</taxon>
        <taxon>Bacillati</taxon>
        <taxon>Actinomycetota</taxon>
        <taxon>Actinomycetes</taxon>
        <taxon>Micrococcales</taxon>
        <taxon>Microbacteriaceae</taxon>
        <taxon>Pseudoclavibacter</taxon>
    </lineage>
</organism>
<comment type="catalytic activity">
    <reaction evidence="1">
        <text>6-hydroxymethyl-7,8-dihydropterin + ATP = (7,8-dihydropterin-6-yl)methyl diphosphate + AMP + H(+)</text>
        <dbReference type="Rhea" id="RHEA:11412"/>
        <dbReference type="ChEBI" id="CHEBI:15378"/>
        <dbReference type="ChEBI" id="CHEBI:30616"/>
        <dbReference type="ChEBI" id="CHEBI:44841"/>
        <dbReference type="ChEBI" id="CHEBI:72950"/>
        <dbReference type="ChEBI" id="CHEBI:456215"/>
        <dbReference type="EC" id="2.7.6.3"/>
    </reaction>
</comment>
<keyword evidence="6" id="KW-0418">Kinase</keyword>
<evidence type="ECO:0000256" key="7">
    <source>
        <dbReference type="ARBA" id="ARBA00022840"/>
    </source>
</evidence>
<feature type="domain" description="7,8-dihydro-6-hydroxymethylpterin-pyrophosphokinase" evidence="10">
    <location>
        <begin position="6"/>
        <end position="140"/>
    </location>
</feature>
<evidence type="ECO:0000256" key="6">
    <source>
        <dbReference type="ARBA" id="ARBA00022777"/>
    </source>
</evidence>
<dbReference type="Pfam" id="PF01288">
    <property type="entry name" value="HPPK"/>
    <property type="match status" value="1"/>
</dbReference>